<comment type="caution">
    <text evidence="3">The sequence shown here is derived from an EMBL/GenBank/DDBJ whole genome shotgun (WGS) entry which is preliminary data.</text>
</comment>
<evidence type="ECO:0000256" key="1">
    <source>
        <dbReference type="ARBA" id="ARBA00005397"/>
    </source>
</evidence>
<dbReference type="InterPro" id="IPR008681">
    <property type="entry name" value="Neg-reg_MecA"/>
</dbReference>
<dbReference type="PANTHER" id="PTHR39161">
    <property type="entry name" value="ADAPTER PROTEIN MECA"/>
    <property type="match status" value="1"/>
</dbReference>
<dbReference type="EMBL" id="JBHSOZ010000010">
    <property type="protein sequence ID" value="MFC5714188.1"/>
    <property type="molecule type" value="Genomic_DNA"/>
</dbReference>
<reference evidence="4" key="1">
    <citation type="journal article" date="2019" name="Int. J. Syst. Evol. Microbiol.">
        <title>The Global Catalogue of Microorganisms (GCM) 10K type strain sequencing project: providing services to taxonomists for standard genome sequencing and annotation.</title>
        <authorList>
            <consortium name="The Broad Institute Genomics Platform"/>
            <consortium name="The Broad Institute Genome Sequencing Center for Infectious Disease"/>
            <person name="Wu L."/>
            <person name="Ma J."/>
        </authorList>
    </citation>
    <scope>NUCLEOTIDE SEQUENCE [LARGE SCALE GENOMIC DNA]</scope>
    <source>
        <strain evidence="4">CECT 7184</strain>
    </source>
</reference>
<comment type="similarity">
    <text evidence="1">Belongs to the MecA family.</text>
</comment>
<dbReference type="Gene3D" id="3.30.70.1950">
    <property type="match status" value="1"/>
</dbReference>
<keyword evidence="4" id="KW-1185">Reference proteome</keyword>
<dbReference type="NCBIfam" id="NF002781">
    <property type="entry name" value="PRK02899.1"/>
    <property type="match status" value="1"/>
</dbReference>
<proteinExistence type="inferred from homology"/>
<evidence type="ECO:0000256" key="2">
    <source>
        <dbReference type="ARBA" id="ARBA00011738"/>
    </source>
</evidence>
<gene>
    <name evidence="3" type="ORF">ACFPU1_15670</name>
</gene>
<evidence type="ECO:0000313" key="4">
    <source>
        <dbReference type="Proteomes" id="UP001596142"/>
    </source>
</evidence>
<protein>
    <submittedName>
        <fullName evidence="3">Genetic competence negative regulator</fullName>
    </submittedName>
</protein>
<evidence type="ECO:0000313" key="3">
    <source>
        <dbReference type="EMBL" id="MFC5714188.1"/>
    </source>
</evidence>
<dbReference type="PIRSF" id="PIRSF029008">
    <property type="entry name" value="MecA"/>
    <property type="match status" value="1"/>
</dbReference>
<comment type="subunit">
    <text evidence="2">Homodimer.</text>
</comment>
<dbReference type="Pfam" id="PF05389">
    <property type="entry name" value="MecA"/>
    <property type="match status" value="1"/>
</dbReference>
<dbReference type="PANTHER" id="PTHR39161:SF2">
    <property type="entry name" value="ADAPTER PROTEIN MECA 2"/>
    <property type="match status" value="1"/>
</dbReference>
<name>A0ABW0YSN4_9BACI</name>
<dbReference type="InterPro" id="IPR038471">
    <property type="entry name" value="MecA_C_sf"/>
</dbReference>
<accession>A0ABW0YSN4</accession>
<sequence length="196" mass="22807">MRLEKITTNKVKVFLTLDDLSERGLEKDDLWNDSPRVKQLFRDMVLEADEVLGFKVEGYLSVEVYALPAQGMIIHLSSEEAPCSFEEMDEDVLELEITMDERPEMLFEYRSFEDIIQLAWRLYDSGITGGQLLFHKERYYLYFHKAETAALSEDTFIAVMSEYGEPSTISYTLLKEYSSRLVNENAVSEIVSYFSR</sequence>
<dbReference type="Proteomes" id="UP001596142">
    <property type="component" value="Unassembled WGS sequence"/>
</dbReference>
<dbReference type="RefSeq" id="WP_054637399.1">
    <property type="nucleotide sequence ID" value="NZ_JBHSOZ010000010.1"/>
</dbReference>
<organism evidence="3 4">
    <name type="scientific">Thalassorhabdus alkalitolerans</name>
    <dbReference type="NCBI Taxonomy" id="2282697"/>
    <lineage>
        <taxon>Bacteria</taxon>
        <taxon>Bacillati</taxon>
        <taxon>Bacillota</taxon>
        <taxon>Bacilli</taxon>
        <taxon>Bacillales</taxon>
        <taxon>Bacillaceae</taxon>
        <taxon>Thalassorhabdus</taxon>
    </lineage>
</organism>